<accession>B7UF33</accession>
<reference evidence="2" key="1">
    <citation type="journal article" date="2012" name="PLoS Genet.">
        <title>A Natural System of Chromosome Transfer in Yersinia pseudotuberculosis.</title>
        <authorList>
            <person name="Lesic B."/>
            <person name="Zouine M."/>
            <person name="Ducos-Galand M."/>
            <person name="Huon C."/>
            <person name="Rosso M.L."/>
            <person name="Prevost M.C."/>
            <person name="Mazel D."/>
            <person name="Carniel E."/>
        </authorList>
    </citation>
    <scope>NUCLEOTIDE SEQUENCE [LARGE SCALE GENOMIC DNA]</scope>
    <source>
        <strain evidence="2">IP32637</strain>
        <plasmid evidence="2">pGDT4</plasmid>
    </source>
</reference>
<sequence>MVAQNRPRKGYPTLSGPHGQYSARSAKTSPTAGLTPFAWYADTDFQATDMTGIEPAMFEVTVSAFFSYGEISAR</sequence>
<dbReference type="AlphaFoldDB" id="B7UF33"/>
<protein>
    <submittedName>
        <fullName evidence="2">Uncharacterized protein</fullName>
    </submittedName>
</protein>
<keyword evidence="2" id="KW-0614">Plasmid</keyword>
<dbReference type="RefSeq" id="WP_012606371.1">
    <property type="nucleotide sequence ID" value="NC_011759.1"/>
</dbReference>
<gene>
    <name evidence="2" type="ORF">pGDT4_0032</name>
</gene>
<dbReference type="EMBL" id="FM178282">
    <property type="protein sequence ID" value="CAQ76544.1"/>
    <property type="molecule type" value="Genomic_DNA"/>
</dbReference>
<name>B7UF33_YERPU</name>
<evidence type="ECO:0000256" key="1">
    <source>
        <dbReference type="SAM" id="MobiDB-lite"/>
    </source>
</evidence>
<evidence type="ECO:0000313" key="2">
    <source>
        <dbReference type="EMBL" id="CAQ76544.1"/>
    </source>
</evidence>
<organism evidence="2">
    <name type="scientific">Yersinia pseudotuberculosis</name>
    <dbReference type="NCBI Taxonomy" id="633"/>
    <lineage>
        <taxon>Bacteria</taxon>
        <taxon>Pseudomonadati</taxon>
        <taxon>Pseudomonadota</taxon>
        <taxon>Gammaproteobacteria</taxon>
        <taxon>Enterobacterales</taxon>
        <taxon>Yersiniaceae</taxon>
        <taxon>Yersinia</taxon>
    </lineage>
</organism>
<feature type="region of interest" description="Disordered" evidence="1">
    <location>
        <begin position="1"/>
        <end position="30"/>
    </location>
</feature>
<geneLocation type="plasmid" evidence="2">
    <name>pGDT4</name>
</geneLocation>
<proteinExistence type="predicted"/>